<dbReference type="Proteomes" id="UP000281261">
    <property type="component" value="Unassembled WGS sequence"/>
</dbReference>
<dbReference type="AlphaFoldDB" id="A0A420ZB69"/>
<comment type="caution">
    <text evidence="1">The sequence shown here is derived from an EMBL/GenBank/DDBJ whole genome shotgun (WGS) entry which is preliminary data.</text>
</comment>
<reference evidence="1 2" key="1">
    <citation type="submission" date="2018-06" db="EMBL/GenBank/DDBJ databases">
        <title>Extensive metabolic versatility and redundancy in microbially diverse, dynamic hydrothermal sediments.</title>
        <authorList>
            <person name="Dombrowski N."/>
            <person name="Teske A."/>
            <person name="Baker B.J."/>
        </authorList>
    </citation>
    <scope>NUCLEOTIDE SEQUENCE [LARGE SCALE GENOMIC DNA]</scope>
    <source>
        <strain evidence="1">B79_G16</strain>
    </source>
</reference>
<evidence type="ECO:0000313" key="2">
    <source>
        <dbReference type="Proteomes" id="UP000281261"/>
    </source>
</evidence>
<organism evidence="1 2">
    <name type="scientific">candidate division Kazan bacterium</name>
    <dbReference type="NCBI Taxonomy" id="2202143"/>
    <lineage>
        <taxon>Bacteria</taxon>
        <taxon>Bacteria division Kazan-3B-28</taxon>
    </lineage>
</organism>
<sequence length="89" mass="10547">MIQATRLLQKKSKIKTKEVEFCKMEIRLMFFKEIVGVISLKTEVKYLHPKHLRSREEKSTRSFFLPKVSLISILQKFSKEVMPALHLAR</sequence>
<dbReference type="EMBL" id="QMNG01000092">
    <property type="protein sequence ID" value="RLC36034.1"/>
    <property type="molecule type" value="Genomic_DNA"/>
</dbReference>
<proteinExistence type="predicted"/>
<gene>
    <name evidence="1" type="ORF">DRH29_05340</name>
</gene>
<protein>
    <submittedName>
        <fullName evidence="1">Uncharacterized protein</fullName>
    </submittedName>
</protein>
<accession>A0A420ZB69</accession>
<evidence type="ECO:0000313" key="1">
    <source>
        <dbReference type="EMBL" id="RLC36034.1"/>
    </source>
</evidence>
<name>A0A420ZB69_UNCK3</name>